<dbReference type="EMBL" id="UGQE01000004">
    <property type="protein sequence ID" value="STZ14132.1"/>
    <property type="molecule type" value="Genomic_DNA"/>
</dbReference>
<dbReference type="Gene3D" id="3.30.160.880">
    <property type="entry name" value="Cell division protein ZapA protomer, N-terminal domain"/>
    <property type="match status" value="1"/>
</dbReference>
<evidence type="ECO:0000256" key="3">
    <source>
        <dbReference type="SAM" id="Coils"/>
    </source>
</evidence>
<feature type="region of interest" description="Disordered" evidence="4">
    <location>
        <begin position="50"/>
        <end position="81"/>
    </location>
</feature>
<sequence>MNHVQAAAAQAANLTRPAAPNAAPNALSEAVSSAAQQPSAAVYVQNQAQNQATQTAHNPAAQTQQIAKPAAAPQTQAAPSQAGADLLVKDKPVMKPVDISISGTPHRIICPSDEVKNLEATADHINQKLRDIRKNIRGKTPTNEELLVLLCLDLHDQVQQLKHEVKSHEDSSSQALALIDKITKDARSVLK</sequence>
<dbReference type="AlphaFoldDB" id="A0A378R9T7"/>
<dbReference type="Pfam" id="PF05164">
    <property type="entry name" value="ZapA"/>
    <property type="match status" value="1"/>
</dbReference>
<evidence type="ECO:0000313" key="5">
    <source>
        <dbReference type="EMBL" id="STZ14132.1"/>
    </source>
</evidence>
<dbReference type="RefSeq" id="WP_245953297.1">
    <property type="nucleotide sequence ID" value="NZ_MUXU01000010.1"/>
</dbReference>
<reference evidence="5 6" key="1">
    <citation type="submission" date="2018-06" db="EMBL/GenBank/DDBJ databases">
        <authorList>
            <consortium name="Pathogen Informatics"/>
            <person name="Doyle S."/>
        </authorList>
    </citation>
    <scope>NUCLEOTIDE SEQUENCE [LARGE SCALE GENOMIC DNA]</scope>
    <source>
        <strain evidence="5 6">NCTC10293</strain>
    </source>
</reference>
<dbReference type="Proteomes" id="UP000255279">
    <property type="component" value="Unassembled WGS sequence"/>
</dbReference>
<protein>
    <submittedName>
        <fullName evidence="5">Z ring-associated protein ZapA</fullName>
    </submittedName>
</protein>
<dbReference type="InterPro" id="IPR007838">
    <property type="entry name" value="Cell_div_ZapA-like"/>
</dbReference>
<evidence type="ECO:0000256" key="4">
    <source>
        <dbReference type="SAM" id="MobiDB-lite"/>
    </source>
</evidence>
<dbReference type="SUPFAM" id="SSF102829">
    <property type="entry name" value="Cell division protein ZapA-like"/>
    <property type="match status" value="1"/>
</dbReference>
<feature type="region of interest" description="Disordered" evidence="4">
    <location>
        <begin position="1"/>
        <end position="21"/>
    </location>
</feature>
<feature type="coiled-coil region" evidence="3">
    <location>
        <begin position="115"/>
        <end position="171"/>
    </location>
</feature>
<name>A0A378R9T7_9GAMM</name>
<dbReference type="InterPro" id="IPR042233">
    <property type="entry name" value="Cell_div_ZapA_N"/>
</dbReference>
<comment type="similarity">
    <text evidence="1">Belongs to the ZapA family. Type 1 subfamily.</text>
</comment>
<evidence type="ECO:0000256" key="1">
    <source>
        <dbReference type="ARBA" id="ARBA00010074"/>
    </source>
</evidence>
<proteinExistence type="inferred from homology"/>
<keyword evidence="2 3" id="KW-0175">Coiled coil</keyword>
<evidence type="ECO:0000256" key="2">
    <source>
        <dbReference type="ARBA" id="ARBA00023054"/>
    </source>
</evidence>
<accession>A0A378R9T7</accession>
<gene>
    <name evidence="5" type="primary">zapA</name>
    <name evidence="5" type="ORF">NCTC10293_01722</name>
</gene>
<dbReference type="InterPro" id="IPR036192">
    <property type="entry name" value="Cell_div_ZapA-like_sf"/>
</dbReference>
<organism evidence="5 6">
    <name type="scientific">Moraxella caviae</name>
    <dbReference type="NCBI Taxonomy" id="34060"/>
    <lineage>
        <taxon>Bacteria</taxon>
        <taxon>Pseudomonadati</taxon>
        <taxon>Pseudomonadota</taxon>
        <taxon>Gammaproteobacteria</taxon>
        <taxon>Moraxellales</taxon>
        <taxon>Moraxellaceae</taxon>
        <taxon>Moraxella</taxon>
    </lineage>
</organism>
<evidence type="ECO:0000313" key="6">
    <source>
        <dbReference type="Proteomes" id="UP000255279"/>
    </source>
</evidence>